<dbReference type="GO" id="GO:0016226">
    <property type="term" value="P:iron-sulfur cluster assembly"/>
    <property type="evidence" value="ECO:0007669"/>
    <property type="project" value="InterPro"/>
</dbReference>
<dbReference type="InterPro" id="IPR037284">
    <property type="entry name" value="SUF_FeS_clus_asmbl_SufBD_sf"/>
</dbReference>
<reference evidence="2 3" key="1">
    <citation type="submission" date="2015-09" db="EMBL/GenBank/DDBJ databases">
        <authorList>
            <consortium name="Pathogen Informatics"/>
        </authorList>
    </citation>
    <scope>NUCLEOTIDE SEQUENCE [LARGE SCALE GENOMIC DNA]</scope>
    <source>
        <strain evidence="2 3">2789STDY5608849</strain>
    </source>
</reference>
<dbReference type="InterPro" id="IPR055346">
    <property type="entry name" value="Fe-S_cluster_assembly_SufBD"/>
</dbReference>
<dbReference type="PANTHER" id="PTHR43575">
    <property type="entry name" value="PROTEIN ABCI7, CHLOROPLASTIC"/>
    <property type="match status" value="1"/>
</dbReference>
<name>A0A174GP95_9FIRM</name>
<accession>A0A174GP95</accession>
<dbReference type="RefSeq" id="WP_055228175.1">
    <property type="nucleotide sequence ID" value="NZ_CAXSRP010000001.1"/>
</dbReference>
<dbReference type="InterPro" id="IPR000825">
    <property type="entry name" value="SUF_FeS_clus_asmbl_SufBD_core"/>
</dbReference>
<gene>
    <name evidence="2" type="primary">sufD</name>
    <name evidence="2" type="ORF">ERS852406_02435</name>
</gene>
<organism evidence="2 3">
    <name type="scientific">Fusicatenibacter saccharivorans</name>
    <dbReference type="NCBI Taxonomy" id="1150298"/>
    <lineage>
        <taxon>Bacteria</taxon>
        <taxon>Bacillati</taxon>
        <taxon>Bacillota</taxon>
        <taxon>Clostridia</taxon>
        <taxon>Lachnospirales</taxon>
        <taxon>Lachnospiraceae</taxon>
        <taxon>Fusicatenibacter</taxon>
    </lineage>
</organism>
<dbReference type="Pfam" id="PF01458">
    <property type="entry name" value="SUFBD_core"/>
    <property type="match status" value="1"/>
</dbReference>
<evidence type="ECO:0000313" key="2">
    <source>
        <dbReference type="EMBL" id="CUO63008.1"/>
    </source>
</evidence>
<dbReference type="PANTHER" id="PTHR43575:SF1">
    <property type="entry name" value="PROTEIN ABCI7, CHLOROPLASTIC"/>
    <property type="match status" value="1"/>
</dbReference>
<evidence type="ECO:0000259" key="1">
    <source>
        <dbReference type="Pfam" id="PF01458"/>
    </source>
</evidence>
<dbReference type="SUPFAM" id="SSF101960">
    <property type="entry name" value="Stabilizer of iron transporter SufD"/>
    <property type="match status" value="1"/>
</dbReference>
<protein>
    <submittedName>
        <fullName evidence="2">FeS cluster assembly protein sufD</fullName>
    </submittedName>
</protein>
<dbReference type="AlphaFoldDB" id="A0A174GP95"/>
<sequence>MEEQNSMKINQLPSKTWYWLGLNDTKVKWAAGAPCEICAEELSADDEITGFPEAMNTGAGKETDVLFAPEQTKNWSVSAKEGQTKQVTLSIGQGKEKVSSGKIRAAAEEGASLTVFEVFEPAQAAGQLAVRTELYAKKDSRIRLVQVMMRGEGQELLNDVGCICEKNGALDLLQVVVGKGDVYDGIWTELQKDHASLQAEIGYLLQNQQKFDVNLNVRHFGKVTESTIQADGTLMDAAEKIFRGTIDFVRGSADSVGAETEQVLLLGDDVVNKTIPVIFCAEENVQGSHGAAIGELDEETLFYFGARGMDRTQAENTMARAKLEAKIQKIGDADIEQKVKTQLAEVLDRDNR</sequence>
<dbReference type="EMBL" id="CYYV01000011">
    <property type="protein sequence ID" value="CUO63008.1"/>
    <property type="molecule type" value="Genomic_DNA"/>
</dbReference>
<dbReference type="Proteomes" id="UP000095706">
    <property type="component" value="Unassembled WGS sequence"/>
</dbReference>
<proteinExistence type="predicted"/>
<feature type="domain" description="SUF system FeS cluster assembly SufBD core" evidence="1">
    <location>
        <begin position="94"/>
        <end position="321"/>
    </location>
</feature>
<evidence type="ECO:0000313" key="3">
    <source>
        <dbReference type="Proteomes" id="UP000095706"/>
    </source>
</evidence>